<organism evidence="1 2">
    <name type="scientific">Planoprotostelium fungivorum</name>
    <dbReference type="NCBI Taxonomy" id="1890364"/>
    <lineage>
        <taxon>Eukaryota</taxon>
        <taxon>Amoebozoa</taxon>
        <taxon>Evosea</taxon>
        <taxon>Variosea</taxon>
        <taxon>Cavosteliida</taxon>
        <taxon>Cavosteliaceae</taxon>
        <taxon>Planoprotostelium</taxon>
    </lineage>
</organism>
<dbReference type="EMBL" id="MDYQ01000238">
    <property type="protein sequence ID" value="PRP78156.1"/>
    <property type="molecule type" value="Genomic_DNA"/>
</dbReference>
<evidence type="ECO:0000313" key="2">
    <source>
        <dbReference type="Proteomes" id="UP000241769"/>
    </source>
</evidence>
<accession>A0A2P6N2H5</accession>
<gene>
    <name evidence="1" type="ORF">PROFUN_13958</name>
</gene>
<reference evidence="1 2" key="1">
    <citation type="journal article" date="2018" name="Genome Biol. Evol.">
        <title>Multiple Roots of Fruiting Body Formation in Amoebozoa.</title>
        <authorList>
            <person name="Hillmann F."/>
            <person name="Forbes G."/>
            <person name="Novohradska S."/>
            <person name="Ferling I."/>
            <person name="Riege K."/>
            <person name="Groth M."/>
            <person name="Westermann M."/>
            <person name="Marz M."/>
            <person name="Spaller T."/>
            <person name="Winckler T."/>
            <person name="Schaap P."/>
            <person name="Glockner G."/>
        </authorList>
    </citation>
    <scope>NUCLEOTIDE SEQUENCE [LARGE SCALE GENOMIC DNA]</scope>
    <source>
        <strain evidence="1 2">Jena</strain>
    </source>
</reference>
<proteinExistence type="predicted"/>
<dbReference type="AlphaFoldDB" id="A0A2P6N2H5"/>
<evidence type="ECO:0000313" key="1">
    <source>
        <dbReference type="EMBL" id="PRP78156.1"/>
    </source>
</evidence>
<sequence length="104" mass="12280">MRNYPRILSGRGGRSHKEQSSIAWTNWLAWEDIVKLRTIIPRIKIRPPTLHFPSFLGWQLKFGEELSSVIRKERKRMRKDEEQRQALGDTALNDYVKEPGAVRH</sequence>
<dbReference type="InParanoid" id="A0A2P6N2H5"/>
<protein>
    <submittedName>
        <fullName evidence="1">Uncharacterized protein</fullName>
    </submittedName>
</protein>
<comment type="caution">
    <text evidence="1">The sequence shown here is derived from an EMBL/GenBank/DDBJ whole genome shotgun (WGS) entry which is preliminary data.</text>
</comment>
<name>A0A2P6N2H5_9EUKA</name>
<keyword evidence="2" id="KW-1185">Reference proteome</keyword>
<dbReference type="Proteomes" id="UP000241769">
    <property type="component" value="Unassembled WGS sequence"/>
</dbReference>